<dbReference type="EMBL" id="VSSQ01037956">
    <property type="protein sequence ID" value="MPM90801.1"/>
    <property type="molecule type" value="Genomic_DNA"/>
</dbReference>
<protein>
    <submittedName>
        <fullName evidence="2">Uncharacterized protein</fullName>
    </submittedName>
</protein>
<keyword evidence="1" id="KW-0472">Membrane</keyword>
<feature type="transmembrane region" description="Helical" evidence="1">
    <location>
        <begin position="9"/>
        <end position="33"/>
    </location>
</feature>
<proteinExistence type="predicted"/>
<name>A0A645DNF4_9ZZZZ</name>
<evidence type="ECO:0000313" key="2">
    <source>
        <dbReference type="EMBL" id="MPM90801.1"/>
    </source>
</evidence>
<keyword evidence="1" id="KW-1133">Transmembrane helix</keyword>
<keyword evidence="1" id="KW-0812">Transmembrane</keyword>
<comment type="caution">
    <text evidence="2">The sequence shown here is derived from an EMBL/GenBank/DDBJ whole genome shotgun (WGS) entry which is preliminary data.</text>
</comment>
<accession>A0A645DNF4</accession>
<evidence type="ECO:0000256" key="1">
    <source>
        <dbReference type="SAM" id="Phobius"/>
    </source>
</evidence>
<reference evidence="2" key="1">
    <citation type="submission" date="2019-08" db="EMBL/GenBank/DDBJ databases">
        <authorList>
            <person name="Kucharzyk K."/>
            <person name="Murdoch R.W."/>
            <person name="Higgins S."/>
            <person name="Loffler F."/>
        </authorList>
    </citation>
    <scope>NUCLEOTIDE SEQUENCE</scope>
</reference>
<dbReference type="AlphaFoldDB" id="A0A645DNF4"/>
<sequence>MKSAYSKRIIVLFVGILLIAVYLYNCFIFFPIINNSTNIVIIKRVYDEKGNIYFDSKHLNSDEKSEFQIKLKNQYLFYLYQTDAYYGLPYLPITEYEIYFENSNKSDKTIQLLENGSISSGYTIYYSFDSIKLFKLIDDFYSNLK</sequence>
<gene>
    <name evidence="2" type="ORF">SDC9_137923</name>
</gene>
<organism evidence="2">
    <name type="scientific">bioreactor metagenome</name>
    <dbReference type="NCBI Taxonomy" id="1076179"/>
    <lineage>
        <taxon>unclassified sequences</taxon>
        <taxon>metagenomes</taxon>
        <taxon>ecological metagenomes</taxon>
    </lineage>
</organism>